<dbReference type="AlphaFoldDB" id="A0A2P4SD96"/>
<dbReference type="OrthoDB" id="9907850at2759"/>
<proteinExistence type="predicted"/>
<organism evidence="2 3">
    <name type="scientific">Bambusicola thoracicus</name>
    <name type="common">Chinese bamboo-partridge</name>
    <name type="synonym">Perdix thoracica</name>
    <dbReference type="NCBI Taxonomy" id="9083"/>
    <lineage>
        <taxon>Eukaryota</taxon>
        <taxon>Metazoa</taxon>
        <taxon>Chordata</taxon>
        <taxon>Craniata</taxon>
        <taxon>Vertebrata</taxon>
        <taxon>Euteleostomi</taxon>
        <taxon>Archelosauria</taxon>
        <taxon>Archosauria</taxon>
        <taxon>Dinosauria</taxon>
        <taxon>Saurischia</taxon>
        <taxon>Theropoda</taxon>
        <taxon>Coelurosauria</taxon>
        <taxon>Aves</taxon>
        <taxon>Neognathae</taxon>
        <taxon>Galloanserae</taxon>
        <taxon>Galliformes</taxon>
        <taxon>Phasianidae</taxon>
        <taxon>Perdicinae</taxon>
        <taxon>Bambusicola</taxon>
    </lineage>
</organism>
<keyword evidence="1" id="KW-1133">Transmembrane helix</keyword>
<comment type="caution">
    <text evidence="2">The sequence shown here is derived from an EMBL/GenBank/DDBJ whole genome shotgun (WGS) entry which is preliminary data.</text>
</comment>
<sequence>MQRPRVWCFASWITEAGVLYFIFFQVTKPFCATSMIFLLQDKIGHYTDFKQNNNDKYDLPSLISIYVFSQQAPSPTVSLVRGASGRTMKTLAAGTCDGDGTVPPLLPLPQVPDTVSPGLAPVLWDLLLPAVLAEAAEQPPTTHSGRLCAQQLGCFLWLVLLPAYCKIPLVPYLLVPSKTQHNVAVSGSQAASG</sequence>
<feature type="transmembrane region" description="Helical" evidence="1">
    <location>
        <begin position="7"/>
        <end position="26"/>
    </location>
</feature>
<keyword evidence="1" id="KW-0472">Membrane</keyword>
<evidence type="ECO:0000256" key="1">
    <source>
        <dbReference type="SAM" id="Phobius"/>
    </source>
</evidence>
<keyword evidence="3" id="KW-1185">Reference proteome</keyword>
<dbReference type="Proteomes" id="UP000237246">
    <property type="component" value="Unassembled WGS sequence"/>
</dbReference>
<gene>
    <name evidence="2" type="ORF">CIB84_014175</name>
</gene>
<keyword evidence="1" id="KW-0812">Transmembrane</keyword>
<accession>A0A2P4SD96</accession>
<evidence type="ECO:0000313" key="3">
    <source>
        <dbReference type="Proteomes" id="UP000237246"/>
    </source>
</evidence>
<reference evidence="2 3" key="1">
    <citation type="submission" date="2018-01" db="EMBL/GenBank/DDBJ databases">
        <title>Comparison of the Chinese Bamboo Partridge and Red Junglefowl genome sequences highlights the importance of demography in genome evolution.</title>
        <authorList>
            <person name="Tiley G.P."/>
            <person name="Kimball R.T."/>
            <person name="Braun E.L."/>
            <person name="Burleigh J.G."/>
        </authorList>
    </citation>
    <scope>NUCLEOTIDE SEQUENCE [LARGE SCALE GENOMIC DNA]</scope>
    <source>
        <strain evidence="2">RTK389</strain>
        <tissue evidence="2">Blood</tissue>
    </source>
</reference>
<name>A0A2P4SD96_BAMTH</name>
<dbReference type="EMBL" id="PPHD01061961">
    <property type="protein sequence ID" value="POI22078.1"/>
    <property type="molecule type" value="Genomic_DNA"/>
</dbReference>
<protein>
    <submittedName>
        <fullName evidence="2">Uncharacterized protein</fullName>
    </submittedName>
</protein>
<evidence type="ECO:0000313" key="2">
    <source>
        <dbReference type="EMBL" id="POI22078.1"/>
    </source>
</evidence>